<reference evidence="2" key="1">
    <citation type="journal article" date="2023" name="Science">
        <title>Genome structures resolve the early diversification of teleost fishes.</title>
        <authorList>
            <person name="Parey E."/>
            <person name="Louis A."/>
            <person name="Montfort J."/>
            <person name="Bouchez O."/>
            <person name="Roques C."/>
            <person name="Iampietro C."/>
            <person name="Lluch J."/>
            <person name="Castinel A."/>
            <person name="Donnadieu C."/>
            <person name="Desvignes T."/>
            <person name="Floi Bucao C."/>
            <person name="Jouanno E."/>
            <person name="Wen M."/>
            <person name="Mejri S."/>
            <person name="Dirks R."/>
            <person name="Jansen H."/>
            <person name="Henkel C."/>
            <person name="Chen W.J."/>
            <person name="Zahm M."/>
            <person name="Cabau C."/>
            <person name="Klopp C."/>
            <person name="Thompson A.W."/>
            <person name="Robinson-Rechavi M."/>
            <person name="Braasch I."/>
            <person name="Lecointre G."/>
            <person name="Bobe J."/>
            <person name="Postlethwait J.H."/>
            <person name="Berthelot C."/>
            <person name="Roest Crollius H."/>
            <person name="Guiguen Y."/>
        </authorList>
    </citation>
    <scope>NUCLEOTIDE SEQUENCE</scope>
    <source>
        <strain evidence="2">WJC10195</strain>
    </source>
</reference>
<feature type="compositionally biased region" description="Polar residues" evidence="1">
    <location>
        <begin position="75"/>
        <end position="86"/>
    </location>
</feature>
<name>A0A9Q1IKC0_SYNKA</name>
<comment type="caution">
    <text evidence="2">The sequence shown here is derived from an EMBL/GenBank/DDBJ whole genome shotgun (WGS) entry which is preliminary data.</text>
</comment>
<evidence type="ECO:0000313" key="3">
    <source>
        <dbReference type="Proteomes" id="UP001152622"/>
    </source>
</evidence>
<protein>
    <submittedName>
        <fullName evidence="2">Uncharacterized protein</fullName>
    </submittedName>
</protein>
<organism evidence="2 3">
    <name type="scientific">Synaphobranchus kaupii</name>
    <name type="common">Kaup's arrowtooth eel</name>
    <dbReference type="NCBI Taxonomy" id="118154"/>
    <lineage>
        <taxon>Eukaryota</taxon>
        <taxon>Metazoa</taxon>
        <taxon>Chordata</taxon>
        <taxon>Craniata</taxon>
        <taxon>Vertebrata</taxon>
        <taxon>Euteleostomi</taxon>
        <taxon>Actinopterygii</taxon>
        <taxon>Neopterygii</taxon>
        <taxon>Teleostei</taxon>
        <taxon>Anguilliformes</taxon>
        <taxon>Synaphobranchidae</taxon>
        <taxon>Synaphobranchus</taxon>
    </lineage>
</organism>
<dbReference type="OrthoDB" id="10618366at2759"/>
<proteinExistence type="predicted"/>
<keyword evidence="3" id="KW-1185">Reference proteome</keyword>
<dbReference type="EMBL" id="JAINUF010000014">
    <property type="protein sequence ID" value="KAJ8342977.1"/>
    <property type="molecule type" value="Genomic_DNA"/>
</dbReference>
<dbReference type="Proteomes" id="UP001152622">
    <property type="component" value="Chromosome 14"/>
</dbReference>
<evidence type="ECO:0000313" key="2">
    <source>
        <dbReference type="EMBL" id="KAJ8342977.1"/>
    </source>
</evidence>
<accession>A0A9Q1IKC0</accession>
<dbReference type="AlphaFoldDB" id="A0A9Q1IKC0"/>
<gene>
    <name evidence="2" type="ORF">SKAU_G00329050</name>
</gene>
<evidence type="ECO:0000256" key="1">
    <source>
        <dbReference type="SAM" id="MobiDB-lite"/>
    </source>
</evidence>
<sequence length="141" mass="15704">MVHPPFLSRQTLVLRKVNHNAVLEEVLRPPPESDQVYCCFLVDLDVPRLPQDLLHSVYDPPLTLELRCSTSSTWAVEDTLSSQGGPWQQPVMGDRRNNKAPDPSGHGALPEQTPSIQNVGKKRNQPHLSDPNYPVCHGANL</sequence>
<feature type="region of interest" description="Disordered" evidence="1">
    <location>
        <begin position="75"/>
        <end position="141"/>
    </location>
</feature>